<sequence length="223" mass="25248">MNLLRTWISRTCAIAICGALISPAHAYQQEYRFTYSKLYTQLKHNAEDGHESARLGIFFVESKSGLPCQIDKAWMEKEEKYEALGSAPNGELQLPLDSHLRQANPLVFVHIDQITQCDFSMVVMSQKPLKQQVDYQHLANLKEDMQSLLGKLGGMFARWFTPDLEGVTLEFAQPMGEVKISDGTTLSIVDHRVSVDLRELAQDQYLVLPTETLRVMPYIPSAD</sequence>
<feature type="chain" id="PRO_5031353548" evidence="1">
    <location>
        <begin position="27"/>
        <end position="223"/>
    </location>
</feature>
<protein>
    <submittedName>
        <fullName evidence="2">DUF2987 domain-containing protein</fullName>
    </submittedName>
</protein>
<dbReference type="AlphaFoldDB" id="A0A7Z2T325"/>
<keyword evidence="1" id="KW-0732">Signal</keyword>
<dbReference type="Pfam" id="PF11205">
    <property type="entry name" value="DUF2987"/>
    <property type="match status" value="1"/>
</dbReference>
<keyword evidence="3" id="KW-1185">Reference proteome</keyword>
<dbReference type="InterPro" id="IPR021370">
    <property type="entry name" value="DUF2987"/>
</dbReference>
<dbReference type="RefSeq" id="WP_164648249.1">
    <property type="nucleotide sequence ID" value="NZ_CP047475.1"/>
</dbReference>
<name>A0A7Z2T325_9VIBR</name>
<evidence type="ECO:0000256" key="1">
    <source>
        <dbReference type="SAM" id="SignalP"/>
    </source>
</evidence>
<dbReference type="Proteomes" id="UP000464262">
    <property type="component" value="Chromosome 1"/>
</dbReference>
<dbReference type="KEGG" id="vas:GT360_07405"/>
<gene>
    <name evidence="2" type="ORF">GT360_07405</name>
</gene>
<evidence type="ECO:0000313" key="2">
    <source>
        <dbReference type="EMBL" id="QIA63355.1"/>
    </source>
</evidence>
<reference evidence="2 3" key="1">
    <citation type="submission" date="2020-01" db="EMBL/GenBank/DDBJ databases">
        <title>Whole genome and functional gene identification of agarase of Vibrio HN897.</title>
        <authorList>
            <person name="Liu Y."/>
            <person name="Zhao Z."/>
        </authorList>
    </citation>
    <scope>NUCLEOTIDE SEQUENCE [LARGE SCALE GENOMIC DNA]</scope>
    <source>
        <strain evidence="2 3">HN897</strain>
    </source>
</reference>
<evidence type="ECO:0000313" key="3">
    <source>
        <dbReference type="Proteomes" id="UP000464262"/>
    </source>
</evidence>
<accession>A0A7Z2T325</accession>
<dbReference type="EMBL" id="CP047475">
    <property type="protein sequence ID" value="QIA63355.1"/>
    <property type="molecule type" value="Genomic_DNA"/>
</dbReference>
<proteinExistence type="predicted"/>
<feature type="signal peptide" evidence="1">
    <location>
        <begin position="1"/>
        <end position="26"/>
    </location>
</feature>
<organism evidence="2 3">
    <name type="scientific">Vibrio astriarenae</name>
    <dbReference type="NCBI Taxonomy" id="1481923"/>
    <lineage>
        <taxon>Bacteria</taxon>
        <taxon>Pseudomonadati</taxon>
        <taxon>Pseudomonadota</taxon>
        <taxon>Gammaproteobacteria</taxon>
        <taxon>Vibrionales</taxon>
        <taxon>Vibrionaceae</taxon>
        <taxon>Vibrio</taxon>
    </lineage>
</organism>